<evidence type="ECO:0000259" key="8">
    <source>
        <dbReference type="PROSITE" id="PS50059"/>
    </source>
</evidence>
<comment type="catalytic activity">
    <reaction evidence="1 5 6">
        <text>[protein]-peptidylproline (omega=180) = [protein]-peptidylproline (omega=0)</text>
        <dbReference type="Rhea" id="RHEA:16237"/>
        <dbReference type="Rhea" id="RHEA-COMP:10747"/>
        <dbReference type="Rhea" id="RHEA-COMP:10748"/>
        <dbReference type="ChEBI" id="CHEBI:83833"/>
        <dbReference type="ChEBI" id="CHEBI:83834"/>
        <dbReference type="EC" id="5.2.1.8"/>
    </reaction>
</comment>
<sequence length="207" mass="22141">MKRKSLLLLAATALVAMAFTACSETDNSANEFPNWQATNETYFDSIYNVAKANSAQWKVIPNITLPSAAVKKSTDNVAIQVIETGAGSEYAMQNDTVRVILQGRLKPSPGYPQGKVFQQTYVGTGDKTTASVAKMAMVTAVPGLQTALQNMPVGAKWRIYVPYQLGFGSAQGTGTVAPALSTTVSVPAYSTLIYTIELVSILRQGHK</sequence>
<dbReference type="InterPro" id="IPR001179">
    <property type="entry name" value="PPIase_FKBP_dom"/>
</dbReference>
<dbReference type="Gene3D" id="3.10.50.40">
    <property type="match status" value="1"/>
</dbReference>
<evidence type="ECO:0000256" key="3">
    <source>
        <dbReference type="ARBA" id="ARBA00023110"/>
    </source>
</evidence>
<evidence type="ECO:0000256" key="1">
    <source>
        <dbReference type="ARBA" id="ARBA00000971"/>
    </source>
</evidence>
<evidence type="ECO:0000256" key="7">
    <source>
        <dbReference type="SAM" id="SignalP"/>
    </source>
</evidence>
<dbReference type="PROSITE" id="PS51257">
    <property type="entry name" value="PROKAR_LIPOPROTEIN"/>
    <property type="match status" value="1"/>
</dbReference>
<keyword evidence="10" id="KW-1185">Reference proteome</keyword>
<organism evidence="9 10">
    <name type="scientific">Hoylesella shahii DSM 15611 = JCM 12083</name>
    <dbReference type="NCBI Taxonomy" id="1122991"/>
    <lineage>
        <taxon>Bacteria</taxon>
        <taxon>Pseudomonadati</taxon>
        <taxon>Bacteroidota</taxon>
        <taxon>Bacteroidia</taxon>
        <taxon>Bacteroidales</taxon>
        <taxon>Prevotellaceae</taxon>
        <taxon>Hoylesella</taxon>
    </lineage>
</organism>
<feature type="domain" description="PPIase FKBP-type" evidence="8">
    <location>
        <begin position="94"/>
        <end position="202"/>
    </location>
</feature>
<proteinExistence type="inferred from homology"/>
<evidence type="ECO:0000256" key="5">
    <source>
        <dbReference type="PROSITE-ProRule" id="PRU00277"/>
    </source>
</evidence>
<keyword evidence="3 5" id="KW-0697">Rotamase</keyword>
<keyword evidence="7" id="KW-0732">Signal</keyword>
<feature type="signal peptide" evidence="7">
    <location>
        <begin position="1"/>
        <end position="23"/>
    </location>
</feature>
<name>A0A318HXY1_9BACT</name>
<dbReference type="GO" id="GO:0003755">
    <property type="term" value="F:peptidyl-prolyl cis-trans isomerase activity"/>
    <property type="evidence" value="ECO:0007669"/>
    <property type="project" value="UniProtKB-UniRule"/>
</dbReference>
<comment type="caution">
    <text evidence="9">The sequence shown here is derived from an EMBL/GenBank/DDBJ whole genome shotgun (WGS) entry which is preliminary data.</text>
</comment>
<keyword evidence="4 5" id="KW-0413">Isomerase</keyword>
<dbReference type="AlphaFoldDB" id="A0A318HXY1"/>
<evidence type="ECO:0000256" key="6">
    <source>
        <dbReference type="RuleBase" id="RU003915"/>
    </source>
</evidence>
<dbReference type="PROSITE" id="PS50059">
    <property type="entry name" value="FKBP_PPIASE"/>
    <property type="match status" value="1"/>
</dbReference>
<dbReference type="Pfam" id="PF00254">
    <property type="entry name" value="FKBP_C"/>
    <property type="match status" value="1"/>
</dbReference>
<accession>A0A318HXY1</accession>
<evidence type="ECO:0000313" key="10">
    <source>
        <dbReference type="Proteomes" id="UP000248314"/>
    </source>
</evidence>
<evidence type="ECO:0000256" key="4">
    <source>
        <dbReference type="ARBA" id="ARBA00023235"/>
    </source>
</evidence>
<dbReference type="RefSeq" id="WP_025816032.1">
    <property type="nucleotide sequence ID" value="NZ_BAIZ01000017.1"/>
</dbReference>
<comment type="similarity">
    <text evidence="2 6">Belongs to the FKBP-type PPIase family.</text>
</comment>
<dbReference type="OrthoDB" id="9814548at2"/>
<evidence type="ECO:0000256" key="2">
    <source>
        <dbReference type="ARBA" id="ARBA00006577"/>
    </source>
</evidence>
<dbReference type="Proteomes" id="UP000248314">
    <property type="component" value="Unassembled WGS sequence"/>
</dbReference>
<evidence type="ECO:0000313" key="9">
    <source>
        <dbReference type="EMBL" id="PXX21520.1"/>
    </source>
</evidence>
<dbReference type="InterPro" id="IPR046357">
    <property type="entry name" value="PPIase_dom_sf"/>
</dbReference>
<feature type="chain" id="PRO_5016237686" description="Peptidyl-prolyl cis-trans isomerase" evidence="7">
    <location>
        <begin position="24"/>
        <end position="207"/>
    </location>
</feature>
<dbReference type="EC" id="5.2.1.8" evidence="6"/>
<protein>
    <recommendedName>
        <fullName evidence="6">Peptidyl-prolyl cis-trans isomerase</fullName>
        <ecNumber evidence="6">5.2.1.8</ecNumber>
    </recommendedName>
</protein>
<dbReference type="GeneID" id="84899325"/>
<gene>
    <name evidence="9" type="ORF">EJ73_01662</name>
</gene>
<dbReference type="EMBL" id="QJJX01000018">
    <property type="protein sequence ID" value="PXX21520.1"/>
    <property type="molecule type" value="Genomic_DNA"/>
</dbReference>
<dbReference type="PANTHER" id="PTHR43811">
    <property type="entry name" value="FKBP-TYPE PEPTIDYL-PROLYL CIS-TRANS ISOMERASE FKPA"/>
    <property type="match status" value="1"/>
</dbReference>
<dbReference type="STRING" id="1122991.GCA_000613445_01792"/>
<dbReference type="PANTHER" id="PTHR43811:SF19">
    <property type="entry name" value="39 KDA FK506-BINDING NUCLEAR PROTEIN"/>
    <property type="match status" value="1"/>
</dbReference>
<dbReference type="SUPFAM" id="SSF54534">
    <property type="entry name" value="FKBP-like"/>
    <property type="match status" value="1"/>
</dbReference>
<reference evidence="9 10" key="1">
    <citation type="submission" date="2018-05" db="EMBL/GenBank/DDBJ databases">
        <title>Genomic Encyclopedia of Type Strains, Phase I: the one thousand microbial genomes (KMG-I) project.</title>
        <authorList>
            <person name="Kyrpides N."/>
        </authorList>
    </citation>
    <scope>NUCLEOTIDE SEQUENCE [LARGE SCALE GENOMIC DNA]</scope>
    <source>
        <strain evidence="9 10">DSM 15611</strain>
    </source>
</reference>